<name>A0A147KDE9_THECS</name>
<organism evidence="1 2">
    <name type="scientific">Thermobifida cellulosilytica TB100</name>
    <dbReference type="NCBI Taxonomy" id="665004"/>
    <lineage>
        <taxon>Bacteria</taxon>
        <taxon>Bacillati</taxon>
        <taxon>Actinomycetota</taxon>
        <taxon>Actinomycetes</taxon>
        <taxon>Streptosporangiales</taxon>
        <taxon>Nocardiopsidaceae</taxon>
        <taxon>Thermobifida</taxon>
    </lineage>
</organism>
<reference evidence="2" key="1">
    <citation type="journal article" date="2017" name="Acta Aliment.">
        <title>Plant polysaccharide degrading enzyme system of Thermpbifida cellulosilytica TB100 revealed by de novo genome project data.</title>
        <authorList>
            <person name="Toth A."/>
            <person name="Baka E."/>
            <person name="Luzics S."/>
            <person name="Bata-Vidacs I."/>
            <person name="Nagy I."/>
            <person name="Balint B."/>
            <person name="Herceg R."/>
            <person name="Olasz F."/>
            <person name="Wilk T."/>
            <person name="Nagy T."/>
            <person name="Kriszt B."/>
            <person name="Nagy I."/>
            <person name="Kukolya J."/>
        </authorList>
    </citation>
    <scope>NUCLEOTIDE SEQUENCE [LARGE SCALE GENOMIC DNA]</scope>
    <source>
        <strain evidence="2">TB100</strain>
    </source>
</reference>
<dbReference type="Proteomes" id="UP000074382">
    <property type="component" value="Unassembled WGS sequence"/>
</dbReference>
<gene>
    <name evidence="1" type="ORF">AC529_18350</name>
</gene>
<evidence type="ECO:0000313" key="1">
    <source>
        <dbReference type="EMBL" id="KUP95300.1"/>
    </source>
</evidence>
<evidence type="ECO:0000313" key="2">
    <source>
        <dbReference type="Proteomes" id="UP000074382"/>
    </source>
</evidence>
<accession>A0A147KDE9</accession>
<sequence length="298" mass="31696">MSGAVAILLRGLVDDAGLFPPTALPVRQALARHRADRVVGHPMHTGRLLCPVGALEELCAHLGPDERVEVGLVAETDQEMAGGVVRDPRVRVAHYEIRASGPDLGKAARYLRATAAHAARARRLFARRTSGADPSPGRRSVYVEFGPGREAREGIAGIAGVPGLGVRIRCDGVEPADPDEVAASVVACFDHGVPFRFGSGPLHAVRHTDPLTGTVRLGYLNLFAATAVAARGGGPNKARRELLDTDQERLLDRVRGIDEATAVRIRELFVGYGARSTRDPVTDAERLGLLDPVSGWSA</sequence>
<dbReference type="PATRIC" id="fig|665004.4.peg.3569"/>
<dbReference type="OrthoDB" id="9778153at2"/>
<dbReference type="RefSeq" id="WP_157080235.1">
    <property type="nucleotide sequence ID" value="NZ_KQ950185.1"/>
</dbReference>
<keyword evidence="2" id="KW-1185">Reference proteome</keyword>
<dbReference type="EMBL" id="LGEM01000134">
    <property type="protein sequence ID" value="KUP95300.1"/>
    <property type="molecule type" value="Genomic_DNA"/>
</dbReference>
<proteinExistence type="predicted"/>
<dbReference type="STRING" id="665004.AC529_18350"/>
<protein>
    <submittedName>
        <fullName evidence="1">Uncharacterized protein</fullName>
    </submittedName>
</protein>
<comment type="caution">
    <text evidence="1">The sequence shown here is derived from an EMBL/GenBank/DDBJ whole genome shotgun (WGS) entry which is preliminary data.</text>
</comment>
<dbReference type="AlphaFoldDB" id="A0A147KDE9"/>